<gene>
    <name evidence="2" type="ORF">AVDCRST_MAG49-3604</name>
</gene>
<feature type="compositionally biased region" description="Gly residues" evidence="1">
    <location>
        <begin position="122"/>
        <end position="133"/>
    </location>
</feature>
<proteinExistence type="predicted"/>
<feature type="compositionally biased region" description="Basic and acidic residues" evidence="1">
    <location>
        <begin position="1"/>
        <end position="13"/>
    </location>
</feature>
<protein>
    <submittedName>
        <fullName evidence="2">Uncharacterized protein</fullName>
    </submittedName>
</protein>
<name>A0A6J4V7M0_9BACT</name>
<feature type="compositionally biased region" description="Basic and acidic residues" evidence="1">
    <location>
        <begin position="48"/>
        <end position="77"/>
    </location>
</feature>
<reference evidence="2" key="1">
    <citation type="submission" date="2020-02" db="EMBL/GenBank/DDBJ databases">
        <authorList>
            <person name="Meier V. D."/>
        </authorList>
    </citation>
    <scope>NUCLEOTIDE SEQUENCE</scope>
    <source>
        <strain evidence="2">AVDCRST_MAG49</strain>
    </source>
</reference>
<feature type="region of interest" description="Disordered" evidence="1">
    <location>
        <begin position="1"/>
        <end position="144"/>
    </location>
</feature>
<sequence length="144" mass="15358">MSSLERSDDRQDRVGIPAVTPCGTKPARAVVADCGNQRVDPGPTGDADQARRPLRRDERHRDGRRDVTAPESPDRSRGMTIGGPGTTVPQHAAPRWRGVRETAVGDGPAVGVPRPRAYRSIGGDGAGQRGLGVTGHMPEKRPRT</sequence>
<dbReference type="AlphaFoldDB" id="A0A6J4V7M0"/>
<evidence type="ECO:0000256" key="1">
    <source>
        <dbReference type="SAM" id="MobiDB-lite"/>
    </source>
</evidence>
<dbReference type="EMBL" id="CADCWG010000250">
    <property type="protein sequence ID" value="CAA9570932.1"/>
    <property type="molecule type" value="Genomic_DNA"/>
</dbReference>
<organism evidence="2">
    <name type="scientific">uncultured Thermomicrobiales bacterium</name>
    <dbReference type="NCBI Taxonomy" id="1645740"/>
    <lineage>
        <taxon>Bacteria</taxon>
        <taxon>Pseudomonadati</taxon>
        <taxon>Thermomicrobiota</taxon>
        <taxon>Thermomicrobia</taxon>
        <taxon>Thermomicrobiales</taxon>
        <taxon>environmental samples</taxon>
    </lineage>
</organism>
<evidence type="ECO:0000313" key="2">
    <source>
        <dbReference type="EMBL" id="CAA9570932.1"/>
    </source>
</evidence>
<accession>A0A6J4V7M0</accession>